<dbReference type="AlphaFoldDB" id="A0A1E4T2W1"/>
<dbReference type="GO" id="GO:0005874">
    <property type="term" value="C:microtubule"/>
    <property type="evidence" value="ECO:0007669"/>
    <property type="project" value="UniProtKB-KW"/>
</dbReference>
<comment type="subunit">
    <text evidence="3">Supercomplex made of cofactors A to E. Cofactors A and D function by capturing and stabilizing tubulin in a quasi-native conformation. Cofactor E binds to the cofactor D-tubulin complex; interaction with cofactor C then causes the release of tubulin polypeptides that are committed to the native state.</text>
</comment>
<dbReference type="STRING" id="983967.A0A1E4T2W1"/>
<dbReference type="InterPro" id="IPR004226">
    <property type="entry name" value="TBCA"/>
</dbReference>
<organism evidence="5 6">
    <name type="scientific">[Candida] arabinofermentans NRRL YB-2248</name>
    <dbReference type="NCBI Taxonomy" id="983967"/>
    <lineage>
        <taxon>Eukaryota</taxon>
        <taxon>Fungi</taxon>
        <taxon>Dikarya</taxon>
        <taxon>Ascomycota</taxon>
        <taxon>Saccharomycotina</taxon>
        <taxon>Pichiomycetes</taxon>
        <taxon>Pichiales</taxon>
        <taxon>Pichiaceae</taxon>
        <taxon>Ogataea</taxon>
        <taxon>Ogataea/Candida clade</taxon>
    </lineage>
</organism>
<dbReference type="Gene3D" id="1.20.58.90">
    <property type="match status" value="1"/>
</dbReference>
<dbReference type="PANTHER" id="PTHR21500">
    <property type="entry name" value="TUBULIN-SPECIFIC CHAPERONE A"/>
    <property type="match status" value="1"/>
</dbReference>
<gene>
    <name evidence="5" type="ORF">CANARDRAFT_28120</name>
</gene>
<accession>A0A1E4T2W1</accession>
<dbReference type="Pfam" id="PF02970">
    <property type="entry name" value="TBCA"/>
    <property type="match status" value="1"/>
</dbReference>
<name>A0A1E4T2W1_9ASCO</name>
<evidence type="ECO:0000313" key="5">
    <source>
        <dbReference type="EMBL" id="ODV86083.1"/>
    </source>
</evidence>
<proteinExistence type="inferred from homology"/>
<reference evidence="6" key="1">
    <citation type="submission" date="2016-04" db="EMBL/GenBank/DDBJ databases">
        <title>Comparative genomics of biotechnologically important yeasts.</title>
        <authorList>
            <consortium name="DOE Joint Genome Institute"/>
            <person name="Riley R."/>
            <person name="Haridas S."/>
            <person name="Wolfe K.H."/>
            <person name="Lopes M.R."/>
            <person name="Hittinger C.T."/>
            <person name="Goker M."/>
            <person name="Salamov A."/>
            <person name="Wisecaver J."/>
            <person name="Long T.M."/>
            <person name="Aerts A.L."/>
            <person name="Barry K."/>
            <person name="Choi C."/>
            <person name="Clum A."/>
            <person name="Coughlan A.Y."/>
            <person name="Deshpande S."/>
            <person name="Douglass A.P."/>
            <person name="Hanson S.J."/>
            <person name="Klenk H.-P."/>
            <person name="Labutti K."/>
            <person name="Lapidus A."/>
            <person name="Lindquist E."/>
            <person name="Lipzen A."/>
            <person name="Meier-Kolthoff J.P."/>
            <person name="Ohm R.A."/>
            <person name="Otillar R.P."/>
            <person name="Pangilinan J."/>
            <person name="Peng Y."/>
            <person name="Rokas A."/>
            <person name="Rosa C.A."/>
            <person name="Scheuner C."/>
            <person name="Sibirny A.A."/>
            <person name="Slot J.C."/>
            <person name="Stielow J.B."/>
            <person name="Sun H."/>
            <person name="Kurtzman C.P."/>
            <person name="Blackwell M."/>
            <person name="Grigoriev I.V."/>
            <person name="Jeffries T.W."/>
        </authorList>
    </citation>
    <scope>NUCLEOTIDE SEQUENCE [LARGE SCALE GENOMIC DNA]</scope>
    <source>
        <strain evidence="6">NRRL YB-2248</strain>
    </source>
</reference>
<dbReference type="EMBL" id="KV453851">
    <property type="protein sequence ID" value="ODV86083.1"/>
    <property type="molecule type" value="Genomic_DNA"/>
</dbReference>
<keyword evidence="3" id="KW-0963">Cytoplasm</keyword>
<dbReference type="PANTHER" id="PTHR21500:SF0">
    <property type="entry name" value="TUBULIN-SPECIFIC CHAPERONE A"/>
    <property type="match status" value="1"/>
</dbReference>
<evidence type="ECO:0000313" key="6">
    <source>
        <dbReference type="Proteomes" id="UP000094801"/>
    </source>
</evidence>
<sequence length="110" mass="12523">MAPSQLQIKSSALQRLLKEKKLYQEEVEESDQTIIKYQAQLVGEPGNEELEYTLKNAIKIRDETKRLLPSIDGKIQEILTSLKEYLKSEVGESSEETTNLIKAAELELKS</sequence>
<comment type="similarity">
    <text evidence="1 3">Belongs to the TBCA family.</text>
</comment>
<protein>
    <recommendedName>
        <fullName evidence="3">Tubulin-specific chaperone A</fullName>
    </recommendedName>
</protein>
<comment type="subcellular location">
    <subcellularLocation>
        <location evidence="3">Cytoplasm</location>
        <location evidence="3">Cytoskeleton</location>
    </subcellularLocation>
</comment>
<dbReference type="Proteomes" id="UP000094801">
    <property type="component" value="Unassembled WGS sequence"/>
</dbReference>
<dbReference type="InterPro" id="IPR036126">
    <property type="entry name" value="TBCA_sf"/>
</dbReference>
<evidence type="ECO:0000256" key="2">
    <source>
        <dbReference type="ARBA" id="ARBA00023186"/>
    </source>
</evidence>
<keyword evidence="2 3" id="KW-0143">Chaperone</keyword>
<dbReference type="GO" id="GO:0007021">
    <property type="term" value="P:tubulin complex assembly"/>
    <property type="evidence" value="ECO:0007669"/>
    <property type="project" value="UniProtKB-UniRule"/>
</dbReference>
<keyword evidence="6" id="KW-1185">Reference proteome</keyword>
<dbReference type="GO" id="GO:0005829">
    <property type="term" value="C:cytosol"/>
    <property type="evidence" value="ECO:0007669"/>
    <property type="project" value="TreeGrafter"/>
</dbReference>
<keyword evidence="4" id="KW-0175">Coiled coil</keyword>
<evidence type="ECO:0000256" key="4">
    <source>
        <dbReference type="SAM" id="Coils"/>
    </source>
</evidence>
<dbReference type="GO" id="GO:0048487">
    <property type="term" value="F:beta-tubulin binding"/>
    <property type="evidence" value="ECO:0007669"/>
    <property type="project" value="InterPro"/>
</dbReference>
<dbReference type="OrthoDB" id="296187at2759"/>
<dbReference type="GO" id="GO:0007023">
    <property type="term" value="P:post-chaperonin tubulin folding pathway"/>
    <property type="evidence" value="ECO:0007669"/>
    <property type="project" value="UniProtKB-UniRule"/>
</dbReference>
<dbReference type="SUPFAM" id="SSF46988">
    <property type="entry name" value="Tubulin chaperone cofactor A"/>
    <property type="match status" value="1"/>
</dbReference>
<evidence type="ECO:0000256" key="1">
    <source>
        <dbReference type="ARBA" id="ARBA00006806"/>
    </source>
</evidence>
<keyword evidence="3" id="KW-0206">Cytoskeleton</keyword>
<keyword evidence="3" id="KW-0493">Microtubule</keyword>
<feature type="coiled-coil region" evidence="4">
    <location>
        <begin position="6"/>
        <end position="40"/>
    </location>
</feature>
<evidence type="ECO:0000256" key="3">
    <source>
        <dbReference type="RuleBase" id="RU364030"/>
    </source>
</evidence>